<feature type="domain" description="Transposase DDE" evidence="1">
    <location>
        <begin position="51"/>
        <end position="116"/>
    </location>
</feature>
<name>A0A2M7PTK0_9BACT</name>
<comment type="caution">
    <text evidence="2">The sequence shown here is derived from an EMBL/GenBank/DDBJ whole genome shotgun (WGS) entry which is preliminary data.</text>
</comment>
<dbReference type="EMBL" id="PFKO01000017">
    <property type="protein sequence ID" value="PIY33885.1"/>
    <property type="molecule type" value="Genomic_DNA"/>
</dbReference>
<gene>
    <name evidence="2" type="ORF">COZ07_00490</name>
</gene>
<dbReference type="InterPro" id="IPR025668">
    <property type="entry name" value="Tnp_DDE_dom"/>
</dbReference>
<dbReference type="Proteomes" id="UP000230646">
    <property type="component" value="Unassembled WGS sequence"/>
</dbReference>
<organism evidence="2 3">
    <name type="scientific">Candidatus Infernicultor aquiphilus</name>
    <dbReference type="NCBI Taxonomy" id="1805029"/>
    <lineage>
        <taxon>Bacteria</taxon>
        <taxon>Pseudomonadati</taxon>
        <taxon>Atribacterota</taxon>
        <taxon>Candidatus Phoenicimicrobiia</taxon>
        <taxon>Candidatus Pheonicimicrobiales</taxon>
        <taxon>Candidatus Phoenicimicrobiaceae</taxon>
        <taxon>Candidatus Infernicultor</taxon>
    </lineage>
</organism>
<proteinExistence type="predicted"/>
<evidence type="ECO:0000313" key="2">
    <source>
        <dbReference type="EMBL" id="PIY33885.1"/>
    </source>
</evidence>
<reference evidence="2 3" key="1">
    <citation type="submission" date="2017-09" db="EMBL/GenBank/DDBJ databases">
        <title>Depth-based differentiation of microbial function through sediment-hosted aquifers and enrichment of novel symbionts in the deep terrestrial subsurface.</title>
        <authorList>
            <person name="Probst A.J."/>
            <person name="Ladd B."/>
            <person name="Jarett J.K."/>
            <person name="Geller-Mcgrath D.E."/>
            <person name="Sieber C.M."/>
            <person name="Emerson J.B."/>
            <person name="Anantharaman K."/>
            <person name="Thomas B.C."/>
            <person name="Malmstrom R."/>
            <person name="Stieglmeier M."/>
            <person name="Klingl A."/>
            <person name="Woyke T."/>
            <person name="Ryan C.M."/>
            <person name="Banfield J.F."/>
        </authorList>
    </citation>
    <scope>NUCLEOTIDE SEQUENCE [LARGE SCALE GENOMIC DNA]</scope>
    <source>
        <strain evidence="2">CG_4_10_14_3_um_filter_34_13</strain>
    </source>
</reference>
<dbReference type="AlphaFoldDB" id="A0A2M7PTK0"/>
<protein>
    <recommendedName>
        <fullName evidence="1">Transposase DDE domain-containing protein</fullName>
    </recommendedName>
</protein>
<evidence type="ECO:0000259" key="1">
    <source>
        <dbReference type="Pfam" id="PF13751"/>
    </source>
</evidence>
<dbReference type="Pfam" id="PF13751">
    <property type="entry name" value="DDE_Tnp_1_6"/>
    <property type="match status" value="1"/>
</dbReference>
<sequence length="140" mass="15779">MADAGYWSEDNIANSSLIDPEFLIATTQDWKQRKAMRERGAPRGRIPKQLSVRGRMERKLLTKGGSTLYKLRSQMVEPVFGQIKAVRDCGTFMRRGLKAAQSEWRLICATHNLLKLFRNNHAPSSFSHTLYTSILPAGAG</sequence>
<evidence type="ECO:0000313" key="3">
    <source>
        <dbReference type="Proteomes" id="UP000230646"/>
    </source>
</evidence>
<accession>A0A2M7PTK0</accession>